<dbReference type="InterPro" id="IPR052239">
    <property type="entry name" value="Ser/Thr-specific_kinases"/>
</dbReference>
<dbReference type="InterPro" id="IPR011009">
    <property type="entry name" value="Kinase-like_dom_sf"/>
</dbReference>
<dbReference type="SUPFAM" id="SSF56112">
    <property type="entry name" value="Protein kinase-like (PK-like)"/>
    <property type="match status" value="1"/>
</dbReference>
<dbReference type="EC" id="2.7.11.1" evidence="1"/>
<dbReference type="EMBL" id="CP126217">
    <property type="protein sequence ID" value="WIA19338.1"/>
    <property type="molecule type" value="Genomic_DNA"/>
</dbReference>
<dbReference type="PROSITE" id="PS00108">
    <property type="entry name" value="PROTEIN_KINASE_ST"/>
    <property type="match status" value="1"/>
</dbReference>
<organism evidence="13 14">
    <name type="scientific">Tetradesmus obliquus</name>
    <name type="common">Green alga</name>
    <name type="synonym">Acutodesmus obliquus</name>
    <dbReference type="NCBI Taxonomy" id="3088"/>
    <lineage>
        <taxon>Eukaryota</taxon>
        <taxon>Viridiplantae</taxon>
        <taxon>Chlorophyta</taxon>
        <taxon>core chlorophytes</taxon>
        <taxon>Chlorophyceae</taxon>
        <taxon>CS clade</taxon>
        <taxon>Sphaeropleales</taxon>
        <taxon>Scenedesmaceae</taxon>
        <taxon>Tetradesmus</taxon>
    </lineage>
</organism>
<evidence type="ECO:0000256" key="11">
    <source>
        <dbReference type="SAM" id="MobiDB-lite"/>
    </source>
</evidence>
<feature type="region of interest" description="Disordered" evidence="11">
    <location>
        <begin position="221"/>
        <end position="240"/>
    </location>
</feature>
<evidence type="ECO:0000313" key="14">
    <source>
        <dbReference type="Proteomes" id="UP001244341"/>
    </source>
</evidence>
<dbReference type="Pfam" id="PF00069">
    <property type="entry name" value="Pkinase"/>
    <property type="match status" value="2"/>
</dbReference>
<evidence type="ECO:0000256" key="10">
    <source>
        <dbReference type="RuleBase" id="RU000304"/>
    </source>
</evidence>
<dbReference type="PANTHER" id="PTHR45998">
    <property type="entry name" value="SERINE/THREONINE-PROTEIN KINASE 16"/>
    <property type="match status" value="1"/>
</dbReference>
<evidence type="ECO:0000256" key="5">
    <source>
        <dbReference type="ARBA" id="ARBA00022777"/>
    </source>
</evidence>
<keyword evidence="3" id="KW-0808">Transferase</keyword>
<keyword evidence="5" id="KW-0418">Kinase</keyword>
<reference evidence="13 14" key="1">
    <citation type="submission" date="2023-05" db="EMBL/GenBank/DDBJ databases">
        <title>A 100% complete, gapless, phased diploid assembly of the Scenedesmus obliquus UTEX 3031 genome.</title>
        <authorList>
            <person name="Biondi T.C."/>
            <person name="Hanschen E.R."/>
            <person name="Kwon T."/>
            <person name="Eng W."/>
            <person name="Kruse C.P.S."/>
            <person name="Koehler S.I."/>
            <person name="Kunde Y."/>
            <person name="Gleasner C.D."/>
            <person name="You Mak K.T."/>
            <person name="Polle J."/>
            <person name="Hovde B.T."/>
            <person name="Starkenburg S.R."/>
        </authorList>
    </citation>
    <scope>NUCLEOTIDE SEQUENCE [LARGE SCALE GENOMIC DNA]</scope>
    <source>
        <strain evidence="13 14">DOE0152z</strain>
    </source>
</reference>
<evidence type="ECO:0000256" key="4">
    <source>
        <dbReference type="ARBA" id="ARBA00022741"/>
    </source>
</evidence>
<accession>A0ABY8UI95</accession>
<gene>
    <name evidence="13" type="ORF">OEZ85_003970</name>
</gene>
<dbReference type="PANTHER" id="PTHR45998:SF2">
    <property type="entry name" value="SERINE_THREONINE-PROTEIN KINASE 16"/>
    <property type="match status" value="1"/>
</dbReference>
<evidence type="ECO:0000256" key="8">
    <source>
        <dbReference type="ARBA" id="ARBA00048679"/>
    </source>
</evidence>
<evidence type="ECO:0000256" key="1">
    <source>
        <dbReference type="ARBA" id="ARBA00012513"/>
    </source>
</evidence>
<feature type="region of interest" description="Disordered" evidence="11">
    <location>
        <begin position="185"/>
        <end position="208"/>
    </location>
</feature>
<dbReference type="Gene3D" id="1.10.510.10">
    <property type="entry name" value="Transferase(Phosphotransferase) domain 1"/>
    <property type="match status" value="1"/>
</dbReference>
<evidence type="ECO:0000256" key="9">
    <source>
        <dbReference type="PROSITE-ProRule" id="PRU10141"/>
    </source>
</evidence>
<feature type="domain" description="Protein kinase" evidence="12">
    <location>
        <begin position="36"/>
        <end position="393"/>
    </location>
</feature>
<dbReference type="SMART" id="SM00220">
    <property type="entry name" value="S_TKc"/>
    <property type="match status" value="1"/>
</dbReference>
<dbReference type="InterPro" id="IPR000719">
    <property type="entry name" value="Prot_kinase_dom"/>
</dbReference>
<dbReference type="PROSITE" id="PS50011">
    <property type="entry name" value="PROTEIN_KINASE_DOM"/>
    <property type="match status" value="1"/>
</dbReference>
<evidence type="ECO:0000256" key="6">
    <source>
        <dbReference type="ARBA" id="ARBA00022840"/>
    </source>
</evidence>
<keyword evidence="2 10" id="KW-0723">Serine/threonine-protein kinase</keyword>
<dbReference type="InterPro" id="IPR008271">
    <property type="entry name" value="Ser/Thr_kinase_AS"/>
</dbReference>
<feature type="compositionally biased region" description="Low complexity" evidence="11">
    <location>
        <begin position="188"/>
        <end position="208"/>
    </location>
</feature>
<sequence length="401" mass="42898">METLWDLIGRCSAFCPTSIVPGLLPVEVLTVNNRSYRVIKQLGEGGYAFVYLAKELPTSERPSAPSDAVAIKKIIAASGEKLSAARKEVEVLRALSHVHCLHLLDHAINPCSSSSSLAYSVLLVFPAYEDGTLADELERLAAAGRQLSSHQVLDIFRQICAGVAHMHSRGYAHMDIKPHNVLIRRPRSSSSSSRAQRQQQQQLPRPPSALQMVMTAAGRGAAAAAGDDGGDGDGADEQRGLAGDVEAGRSLVVRGYEAVLTDFGSARSIPIHIDSRAAALTVQENAEAHCTATFRAPELFDVPSHCTLDGRLDVWALGCTLYAMMYGASPFQQAVDQGASLALAVMNCLIPWPKPPAPGYPQELHSLVGLCLAAEARQRPTVLQLLERVQELLAAGLPDSS</sequence>
<comment type="catalytic activity">
    <reaction evidence="8">
        <text>L-seryl-[protein] + ATP = O-phospho-L-seryl-[protein] + ADP + H(+)</text>
        <dbReference type="Rhea" id="RHEA:17989"/>
        <dbReference type="Rhea" id="RHEA-COMP:9863"/>
        <dbReference type="Rhea" id="RHEA-COMP:11604"/>
        <dbReference type="ChEBI" id="CHEBI:15378"/>
        <dbReference type="ChEBI" id="CHEBI:29999"/>
        <dbReference type="ChEBI" id="CHEBI:30616"/>
        <dbReference type="ChEBI" id="CHEBI:83421"/>
        <dbReference type="ChEBI" id="CHEBI:456216"/>
        <dbReference type="EC" id="2.7.11.1"/>
    </reaction>
</comment>
<comment type="similarity">
    <text evidence="10">Belongs to the protein kinase superfamily.</text>
</comment>
<keyword evidence="4 9" id="KW-0547">Nucleotide-binding</keyword>
<dbReference type="Proteomes" id="UP001244341">
    <property type="component" value="Chromosome 10b"/>
</dbReference>
<dbReference type="InterPro" id="IPR017441">
    <property type="entry name" value="Protein_kinase_ATP_BS"/>
</dbReference>
<name>A0ABY8UI95_TETOB</name>
<evidence type="ECO:0000256" key="2">
    <source>
        <dbReference type="ARBA" id="ARBA00022527"/>
    </source>
</evidence>
<keyword evidence="14" id="KW-1185">Reference proteome</keyword>
<proteinExistence type="inferred from homology"/>
<comment type="catalytic activity">
    <reaction evidence="7">
        <text>L-threonyl-[protein] + ATP = O-phospho-L-threonyl-[protein] + ADP + H(+)</text>
        <dbReference type="Rhea" id="RHEA:46608"/>
        <dbReference type="Rhea" id="RHEA-COMP:11060"/>
        <dbReference type="Rhea" id="RHEA-COMP:11605"/>
        <dbReference type="ChEBI" id="CHEBI:15378"/>
        <dbReference type="ChEBI" id="CHEBI:30013"/>
        <dbReference type="ChEBI" id="CHEBI:30616"/>
        <dbReference type="ChEBI" id="CHEBI:61977"/>
        <dbReference type="ChEBI" id="CHEBI:456216"/>
        <dbReference type="EC" id="2.7.11.1"/>
    </reaction>
</comment>
<evidence type="ECO:0000259" key="12">
    <source>
        <dbReference type="PROSITE" id="PS50011"/>
    </source>
</evidence>
<evidence type="ECO:0000256" key="7">
    <source>
        <dbReference type="ARBA" id="ARBA00047899"/>
    </source>
</evidence>
<dbReference type="Gene3D" id="3.30.200.20">
    <property type="entry name" value="Phosphorylase Kinase, domain 1"/>
    <property type="match status" value="1"/>
</dbReference>
<evidence type="ECO:0000256" key="3">
    <source>
        <dbReference type="ARBA" id="ARBA00022679"/>
    </source>
</evidence>
<protein>
    <recommendedName>
        <fullName evidence="1">non-specific serine/threonine protein kinase</fullName>
        <ecNumber evidence="1">2.7.11.1</ecNumber>
    </recommendedName>
</protein>
<feature type="binding site" evidence="9">
    <location>
        <position position="73"/>
    </location>
    <ligand>
        <name>ATP</name>
        <dbReference type="ChEBI" id="CHEBI:30616"/>
    </ligand>
</feature>
<evidence type="ECO:0000313" key="13">
    <source>
        <dbReference type="EMBL" id="WIA19338.1"/>
    </source>
</evidence>
<dbReference type="PROSITE" id="PS00107">
    <property type="entry name" value="PROTEIN_KINASE_ATP"/>
    <property type="match status" value="1"/>
</dbReference>
<keyword evidence="6 9" id="KW-0067">ATP-binding</keyword>